<evidence type="ECO:0000313" key="3">
    <source>
        <dbReference type="Proteomes" id="UP001595818"/>
    </source>
</evidence>
<dbReference type="EMBL" id="JBHSJJ010000011">
    <property type="protein sequence ID" value="MFC4873558.1"/>
    <property type="molecule type" value="Genomic_DNA"/>
</dbReference>
<protein>
    <submittedName>
        <fullName evidence="2">Aldo/keto reductase</fullName>
    </submittedName>
</protein>
<organism evidence="2 3">
    <name type="scientific">Negadavirga shengliensis</name>
    <dbReference type="NCBI Taxonomy" id="1389218"/>
    <lineage>
        <taxon>Bacteria</taxon>
        <taxon>Pseudomonadati</taxon>
        <taxon>Bacteroidota</taxon>
        <taxon>Cytophagia</taxon>
        <taxon>Cytophagales</taxon>
        <taxon>Cyclobacteriaceae</taxon>
        <taxon>Negadavirga</taxon>
    </lineage>
</organism>
<dbReference type="Proteomes" id="UP001595818">
    <property type="component" value="Unassembled WGS sequence"/>
</dbReference>
<dbReference type="RefSeq" id="WP_377066531.1">
    <property type="nucleotide sequence ID" value="NZ_JBHSJJ010000011.1"/>
</dbReference>
<sequence>MKSLFFKNGDRMPALGLGTWLSQPNEVFEAVLTAIKTGYRHIDCAHIYKNEKEIGEALHKAFRDGLVKREDLWVTSKLWNDSHLPEHVLPSMETTLRNLRLDYLDLYLIHWPVSVKKGVDYPSRAEDFLRYEDSPLTATWESMEKLVDKGLTRHIGVSNFNILKLEEILSSARILPEVNQVELHPYLPQQRLKEFCEAKGIHLTAYGPLGAAYRVAKKEVAFPILLEDKVVKAIAEKHEATPAQVLLAWGMDRGTAVIPKSVNPVRIKENFGAIGVELDKDDIELLASLEGPYRYTPGPVWLSNGSPYTSSDLWEEYSKS</sequence>
<dbReference type="PANTHER" id="PTHR11732">
    <property type="entry name" value="ALDO/KETO REDUCTASE"/>
    <property type="match status" value="1"/>
</dbReference>
<dbReference type="PROSITE" id="PS00063">
    <property type="entry name" value="ALDOKETO_REDUCTASE_3"/>
    <property type="match status" value="1"/>
</dbReference>
<dbReference type="PROSITE" id="PS00798">
    <property type="entry name" value="ALDOKETO_REDUCTASE_1"/>
    <property type="match status" value="1"/>
</dbReference>
<keyword evidence="3" id="KW-1185">Reference proteome</keyword>
<dbReference type="SUPFAM" id="SSF51430">
    <property type="entry name" value="NAD(P)-linked oxidoreductase"/>
    <property type="match status" value="1"/>
</dbReference>
<dbReference type="PROSITE" id="PS00062">
    <property type="entry name" value="ALDOKETO_REDUCTASE_2"/>
    <property type="match status" value="1"/>
</dbReference>
<dbReference type="Gene3D" id="3.20.20.100">
    <property type="entry name" value="NADP-dependent oxidoreductase domain"/>
    <property type="match status" value="1"/>
</dbReference>
<dbReference type="InterPro" id="IPR020471">
    <property type="entry name" value="AKR"/>
</dbReference>
<proteinExistence type="predicted"/>
<dbReference type="InterPro" id="IPR023210">
    <property type="entry name" value="NADP_OxRdtase_dom"/>
</dbReference>
<gene>
    <name evidence="2" type="ORF">ACFPFU_17785</name>
</gene>
<comment type="caution">
    <text evidence="2">The sequence shown here is derived from an EMBL/GenBank/DDBJ whole genome shotgun (WGS) entry which is preliminary data.</text>
</comment>
<accession>A0ABV9T4A1</accession>
<evidence type="ECO:0000313" key="2">
    <source>
        <dbReference type="EMBL" id="MFC4873558.1"/>
    </source>
</evidence>
<dbReference type="InterPro" id="IPR018170">
    <property type="entry name" value="Aldo/ket_reductase_CS"/>
</dbReference>
<name>A0ABV9T4A1_9BACT</name>
<dbReference type="Pfam" id="PF00248">
    <property type="entry name" value="Aldo_ket_red"/>
    <property type="match status" value="1"/>
</dbReference>
<feature type="domain" description="NADP-dependent oxidoreductase" evidence="1">
    <location>
        <begin position="15"/>
        <end position="289"/>
    </location>
</feature>
<dbReference type="PRINTS" id="PR00069">
    <property type="entry name" value="ALDKETRDTASE"/>
</dbReference>
<dbReference type="InterPro" id="IPR036812">
    <property type="entry name" value="NAD(P)_OxRdtase_dom_sf"/>
</dbReference>
<reference evidence="3" key="1">
    <citation type="journal article" date="2019" name="Int. J. Syst. Evol. Microbiol.">
        <title>The Global Catalogue of Microorganisms (GCM) 10K type strain sequencing project: providing services to taxonomists for standard genome sequencing and annotation.</title>
        <authorList>
            <consortium name="The Broad Institute Genomics Platform"/>
            <consortium name="The Broad Institute Genome Sequencing Center for Infectious Disease"/>
            <person name="Wu L."/>
            <person name="Ma J."/>
        </authorList>
    </citation>
    <scope>NUCLEOTIDE SEQUENCE [LARGE SCALE GENOMIC DNA]</scope>
    <source>
        <strain evidence="3">CGMCC 4.7466</strain>
    </source>
</reference>
<evidence type="ECO:0000259" key="1">
    <source>
        <dbReference type="Pfam" id="PF00248"/>
    </source>
</evidence>
<dbReference type="PIRSF" id="PIRSF000097">
    <property type="entry name" value="AKR"/>
    <property type="match status" value="1"/>
</dbReference>